<evidence type="ECO:0000256" key="6">
    <source>
        <dbReference type="SAM" id="MobiDB-lite"/>
    </source>
</evidence>
<comment type="similarity">
    <text evidence="5">Belongs to the FNT transporter (TC 1.A.16) family.</text>
</comment>
<evidence type="ECO:0000313" key="9">
    <source>
        <dbReference type="Proteomes" id="UP001152885"/>
    </source>
</evidence>
<dbReference type="GO" id="GO:0015513">
    <property type="term" value="F:high-affinity secondary active nitrite transmembrane transporter activity"/>
    <property type="evidence" value="ECO:0007669"/>
    <property type="project" value="TreeGrafter"/>
</dbReference>
<feature type="transmembrane region" description="Helical" evidence="7">
    <location>
        <begin position="111"/>
        <end position="138"/>
    </location>
</feature>
<keyword evidence="2 7" id="KW-0812">Transmembrane</keyword>
<dbReference type="Proteomes" id="UP001152885">
    <property type="component" value="Unassembled WGS sequence"/>
</dbReference>
<dbReference type="GO" id="GO:0005886">
    <property type="term" value="C:plasma membrane"/>
    <property type="evidence" value="ECO:0007669"/>
    <property type="project" value="TreeGrafter"/>
</dbReference>
<feature type="compositionally biased region" description="Low complexity" evidence="6">
    <location>
        <begin position="329"/>
        <end position="345"/>
    </location>
</feature>
<feature type="transmembrane region" description="Helical" evidence="7">
    <location>
        <begin position="192"/>
        <end position="212"/>
    </location>
</feature>
<evidence type="ECO:0008006" key="10">
    <source>
        <dbReference type="Google" id="ProtNLM"/>
    </source>
</evidence>
<dbReference type="NCBIfam" id="TIGR00790">
    <property type="entry name" value="fnt"/>
    <property type="match status" value="1"/>
</dbReference>
<evidence type="ECO:0000256" key="4">
    <source>
        <dbReference type="ARBA" id="ARBA00023136"/>
    </source>
</evidence>
<keyword evidence="3 7" id="KW-1133">Transmembrane helix</keyword>
<dbReference type="InterPro" id="IPR023271">
    <property type="entry name" value="Aquaporin-like"/>
</dbReference>
<evidence type="ECO:0000256" key="7">
    <source>
        <dbReference type="SAM" id="Phobius"/>
    </source>
</evidence>
<dbReference type="InterPro" id="IPR000292">
    <property type="entry name" value="For/NO2_transpt"/>
</dbReference>
<dbReference type="GO" id="GO:0015707">
    <property type="term" value="P:nitrite transport"/>
    <property type="evidence" value="ECO:0007669"/>
    <property type="project" value="TreeGrafter"/>
</dbReference>
<feature type="transmembrane region" description="Helical" evidence="7">
    <location>
        <begin position="158"/>
        <end position="180"/>
    </location>
</feature>
<feature type="transmembrane region" description="Helical" evidence="7">
    <location>
        <begin position="72"/>
        <end position="90"/>
    </location>
</feature>
<dbReference type="PANTHER" id="PTHR30520:SF6">
    <property type="entry name" value="FORMATE_NITRATE FAMILY TRANSPORTER (EUROFUNG)"/>
    <property type="match status" value="1"/>
</dbReference>
<feature type="transmembrane region" description="Helical" evidence="7">
    <location>
        <begin position="232"/>
        <end position="259"/>
    </location>
</feature>
<feature type="region of interest" description="Disordered" evidence="6">
    <location>
        <begin position="366"/>
        <end position="385"/>
    </location>
</feature>
<evidence type="ECO:0000256" key="2">
    <source>
        <dbReference type="ARBA" id="ARBA00022692"/>
    </source>
</evidence>
<keyword evidence="9" id="KW-1185">Reference proteome</keyword>
<name>A0A9W4U356_9ASCO</name>
<dbReference type="PANTHER" id="PTHR30520">
    <property type="entry name" value="FORMATE TRANSPORTER-RELATED"/>
    <property type="match status" value="1"/>
</dbReference>
<accession>A0A9W4U356</accession>
<dbReference type="OrthoDB" id="4829at2759"/>
<feature type="compositionally biased region" description="Polar residues" evidence="6">
    <location>
        <begin position="429"/>
        <end position="443"/>
    </location>
</feature>
<protein>
    <recommendedName>
        <fullName evidence="10">Formate/nitrite transporter</fullName>
    </recommendedName>
</protein>
<reference evidence="8" key="1">
    <citation type="submission" date="2022-12" db="EMBL/GenBank/DDBJ databases">
        <authorList>
            <person name="Brejova B."/>
        </authorList>
    </citation>
    <scope>NUCLEOTIDE SEQUENCE</scope>
</reference>
<sequence>MDDNLYLSTYEAALAVVATSMKKARLRIDTLIINSIIGGMLFTSGGMLHVLIEGTMPEIYKSNPGIIYLLQGLVWPIGLTYVVILGVDLFNSNILFFSAGLCRKAISVIDLIISWTISYAFNLVGTIFVCYVICHYSHATTSELYVQGSTEVILSKTSFSFVQNLIKAIAGNFYVCLAIYLQLMAKPIHVKFIMMVLPIFTFVSMGFTHSVADMYLLIIGLINKAPVSVGLVVWKVFIPGAIGNIIGGSFFGVVITYYLHIVVVERDRKELNLPNYEMKDEQPYINQDSRVIRQKKPQFEEEELTSEESSKSDLSPDDLQPKPYRKPSRPNVVRRSTSRNSSISVRSRKSPKNVFPVYGMRNGSKRERSIAGEIDDDAEDTDNENGAEYIGNQLARVITGRRNSRPDLEARPSRRSNIEIPSPIRDQESSNNIPEHSESSTFEQDLAESEKL</sequence>
<feature type="region of interest" description="Disordered" evidence="6">
    <location>
        <begin position="398"/>
        <end position="452"/>
    </location>
</feature>
<dbReference type="Gene3D" id="1.20.1080.10">
    <property type="entry name" value="Glycerol uptake facilitator protein"/>
    <property type="match status" value="1"/>
</dbReference>
<feature type="region of interest" description="Disordered" evidence="6">
    <location>
        <begin position="298"/>
        <end position="361"/>
    </location>
</feature>
<comment type="subcellular location">
    <subcellularLocation>
        <location evidence="1">Membrane</location>
        <topology evidence="1">Multi-pass membrane protein</topology>
    </subcellularLocation>
</comment>
<evidence type="ECO:0000256" key="1">
    <source>
        <dbReference type="ARBA" id="ARBA00004141"/>
    </source>
</evidence>
<dbReference type="Pfam" id="PF01226">
    <property type="entry name" value="Form_Nir_trans"/>
    <property type="match status" value="1"/>
</dbReference>
<gene>
    <name evidence="8" type="ORF">CANVERA_P5158</name>
</gene>
<dbReference type="EMBL" id="CANTUO010000007">
    <property type="protein sequence ID" value="CAI5760650.1"/>
    <property type="molecule type" value="Genomic_DNA"/>
</dbReference>
<feature type="compositionally biased region" description="Acidic residues" evidence="6">
    <location>
        <begin position="373"/>
        <end position="385"/>
    </location>
</feature>
<evidence type="ECO:0000256" key="3">
    <source>
        <dbReference type="ARBA" id="ARBA00022989"/>
    </source>
</evidence>
<feature type="transmembrane region" description="Helical" evidence="7">
    <location>
        <begin position="31"/>
        <end position="52"/>
    </location>
</feature>
<keyword evidence="4 7" id="KW-0472">Membrane</keyword>
<evidence type="ECO:0000256" key="5">
    <source>
        <dbReference type="ARBA" id="ARBA00049660"/>
    </source>
</evidence>
<comment type="caution">
    <text evidence="8">The sequence shown here is derived from an EMBL/GenBank/DDBJ whole genome shotgun (WGS) entry which is preliminary data.</text>
</comment>
<dbReference type="AlphaFoldDB" id="A0A9W4U356"/>
<proteinExistence type="inferred from homology"/>
<evidence type="ECO:0000313" key="8">
    <source>
        <dbReference type="EMBL" id="CAI5760650.1"/>
    </source>
</evidence>
<organism evidence="8 9">
    <name type="scientific">Candida verbasci</name>
    <dbReference type="NCBI Taxonomy" id="1227364"/>
    <lineage>
        <taxon>Eukaryota</taxon>
        <taxon>Fungi</taxon>
        <taxon>Dikarya</taxon>
        <taxon>Ascomycota</taxon>
        <taxon>Saccharomycotina</taxon>
        <taxon>Pichiomycetes</taxon>
        <taxon>Debaryomycetaceae</taxon>
        <taxon>Candida/Lodderomyces clade</taxon>
        <taxon>Candida</taxon>
    </lineage>
</organism>